<dbReference type="GO" id="GO:0015171">
    <property type="term" value="F:amino acid transmembrane transporter activity"/>
    <property type="evidence" value="ECO:0007669"/>
    <property type="project" value="TreeGrafter"/>
</dbReference>
<feature type="transmembrane region" description="Helical" evidence="6">
    <location>
        <begin position="453"/>
        <end position="475"/>
    </location>
</feature>
<feature type="transmembrane region" description="Helical" evidence="6">
    <location>
        <begin position="387"/>
        <end position="408"/>
    </location>
</feature>
<gene>
    <name evidence="8" type="ORF">LSH36_23g08052</name>
</gene>
<dbReference type="InterPro" id="IPR002293">
    <property type="entry name" value="AA/rel_permease1"/>
</dbReference>
<evidence type="ECO:0000256" key="6">
    <source>
        <dbReference type="SAM" id="Phobius"/>
    </source>
</evidence>
<feature type="transmembrane region" description="Helical" evidence="6">
    <location>
        <begin position="95"/>
        <end position="116"/>
    </location>
</feature>
<feature type="transmembrane region" description="Helical" evidence="6">
    <location>
        <begin position="546"/>
        <end position="564"/>
    </location>
</feature>
<feature type="transmembrane region" description="Helical" evidence="6">
    <location>
        <begin position="35"/>
        <end position="56"/>
    </location>
</feature>
<proteinExistence type="predicted"/>
<dbReference type="EMBL" id="JAODUP010000023">
    <property type="protein sequence ID" value="KAK2167856.1"/>
    <property type="molecule type" value="Genomic_DNA"/>
</dbReference>
<organism evidence="8 9">
    <name type="scientific">Paralvinella palmiformis</name>
    <dbReference type="NCBI Taxonomy" id="53620"/>
    <lineage>
        <taxon>Eukaryota</taxon>
        <taxon>Metazoa</taxon>
        <taxon>Spiralia</taxon>
        <taxon>Lophotrochozoa</taxon>
        <taxon>Annelida</taxon>
        <taxon>Polychaeta</taxon>
        <taxon>Sedentaria</taxon>
        <taxon>Canalipalpata</taxon>
        <taxon>Terebellida</taxon>
        <taxon>Terebelliformia</taxon>
        <taxon>Alvinellidae</taxon>
        <taxon>Paralvinella</taxon>
    </lineage>
</organism>
<keyword evidence="4 6" id="KW-1133">Transmembrane helix</keyword>
<dbReference type="PANTHER" id="PTHR43243:SF4">
    <property type="entry name" value="CATIONIC AMINO ACID TRANSPORTER 4"/>
    <property type="match status" value="1"/>
</dbReference>
<evidence type="ECO:0000256" key="5">
    <source>
        <dbReference type="ARBA" id="ARBA00023136"/>
    </source>
</evidence>
<keyword evidence="3 6" id="KW-0812">Transmembrane</keyword>
<feature type="transmembrane region" description="Helical" evidence="6">
    <location>
        <begin position="310"/>
        <end position="333"/>
    </location>
</feature>
<keyword evidence="9" id="KW-1185">Reference proteome</keyword>
<evidence type="ECO:0000256" key="3">
    <source>
        <dbReference type="ARBA" id="ARBA00022692"/>
    </source>
</evidence>
<comment type="caution">
    <text evidence="8">The sequence shown here is derived from an EMBL/GenBank/DDBJ whole genome shotgun (WGS) entry which is preliminary data.</text>
</comment>
<evidence type="ECO:0000256" key="2">
    <source>
        <dbReference type="ARBA" id="ARBA00022448"/>
    </source>
</evidence>
<dbReference type="InterPro" id="IPR029485">
    <property type="entry name" value="CAT_C"/>
</dbReference>
<evidence type="ECO:0000313" key="8">
    <source>
        <dbReference type="EMBL" id="KAK2167856.1"/>
    </source>
</evidence>
<evidence type="ECO:0000259" key="7">
    <source>
        <dbReference type="Pfam" id="PF13906"/>
    </source>
</evidence>
<feature type="transmembrane region" description="Helical" evidence="6">
    <location>
        <begin position="164"/>
        <end position="183"/>
    </location>
</feature>
<dbReference type="GO" id="GO:0005886">
    <property type="term" value="C:plasma membrane"/>
    <property type="evidence" value="ECO:0007669"/>
    <property type="project" value="TreeGrafter"/>
</dbReference>
<evidence type="ECO:0000256" key="1">
    <source>
        <dbReference type="ARBA" id="ARBA00004141"/>
    </source>
</evidence>
<dbReference type="PIRSF" id="PIRSF006060">
    <property type="entry name" value="AA_transporter"/>
    <property type="match status" value="1"/>
</dbReference>
<keyword evidence="2" id="KW-0813">Transport</keyword>
<feature type="transmembrane region" description="Helical" evidence="6">
    <location>
        <begin position="228"/>
        <end position="252"/>
    </location>
</feature>
<keyword evidence="5 6" id="KW-0472">Membrane</keyword>
<feature type="transmembrane region" description="Helical" evidence="6">
    <location>
        <begin position="362"/>
        <end position="381"/>
    </location>
</feature>
<feature type="transmembrane region" description="Helical" evidence="6">
    <location>
        <begin position="264"/>
        <end position="290"/>
    </location>
</feature>
<feature type="transmembrane region" description="Helical" evidence="6">
    <location>
        <begin position="519"/>
        <end position="540"/>
    </location>
</feature>
<accession>A0AAD9KB03</accession>
<comment type="subcellular location">
    <subcellularLocation>
        <location evidence="1">Membrane</location>
        <topology evidence="1">Multi-pass membrane protein</topology>
    </subcellularLocation>
</comment>
<dbReference type="PANTHER" id="PTHR43243">
    <property type="entry name" value="INNER MEMBRANE TRANSPORTER YGJI-RELATED"/>
    <property type="match status" value="1"/>
</dbReference>
<feature type="domain" description="Cationic amino acid transporter C-terminal" evidence="7">
    <location>
        <begin position="519"/>
        <end position="569"/>
    </location>
</feature>
<name>A0AAD9KB03_9ANNE</name>
<dbReference type="Proteomes" id="UP001208570">
    <property type="component" value="Unassembled WGS sequence"/>
</dbReference>
<reference evidence="8" key="1">
    <citation type="journal article" date="2023" name="Mol. Biol. Evol.">
        <title>Third-Generation Sequencing Reveals the Adaptive Role of the Epigenome in Three Deep-Sea Polychaetes.</title>
        <authorList>
            <person name="Perez M."/>
            <person name="Aroh O."/>
            <person name="Sun Y."/>
            <person name="Lan Y."/>
            <person name="Juniper S.K."/>
            <person name="Young C.R."/>
            <person name="Angers B."/>
            <person name="Qian P.Y."/>
        </authorList>
    </citation>
    <scope>NUCLEOTIDE SEQUENCE</scope>
    <source>
        <strain evidence="8">P08H-3</strain>
    </source>
</reference>
<dbReference type="Pfam" id="PF13906">
    <property type="entry name" value="AA_permease_C"/>
    <property type="match status" value="1"/>
</dbReference>
<dbReference type="AlphaFoldDB" id="A0AAD9KB03"/>
<feature type="transmembrane region" description="Helical" evidence="6">
    <location>
        <begin position="62"/>
        <end position="83"/>
    </location>
</feature>
<evidence type="ECO:0000313" key="9">
    <source>
        <dbReference type="Proteomes" id="UP001208570"/>
    </source>
</evidence>
<protein>
    <recommendedName>
        <fullName evidence="7">Cationic amino acid transporter C-terminal domain-containing protein</fullName>
    </recommendedName>
</protein>
<dbReference type="Pfam" id="PF13520">
    <property type="entry name" value="AA_permease_2"/>
    <property type="match status" value="1"/>
</dbReference>
<sequence length="598" mass="65400">MSCCETFCAKLCRRKTPPKDPLETPLKRCLNIFDLCLLGIGDMIGAGVFILSGFIAREKAGPGIVLCYLFAGAAMLLSSLCYAEFGARMPKAGSAYTYTYLTIGEIYGFVIGWNVILERMLSGAAVARGWSSMFDAMFDDVIRNVTLQFMGPIDVRGLSSYPDFVAFAATIVAVIIVGVGVLCLNNANMLFTVSNLLALCIIIALGFWKADWDNWSSEALGGFLPYGWQGVVAGTATLFYTFVGFESITNAAEEASDPATQIPIATIAAILFTTIIYMCSGAALTLMVPFNAIDVAMPFPAAFRDLGLHWVVYVVAIGALFGITASMLTDLFALPRNVYAMASDGLFFRCFAHVHPQTQTPLVATVTFGLLTAVLALLIDYQELVELLSVGTLTNFTTVAICVIVNRYRPPDHDGRRNGERSLDESENDHRRGPILKGDFADNRLLASIHGSIVIYASLAAIIICTVVLALLLKYNTFYDIYGTDKIWVMVVLFLSMLGIFTALFYISAYEEVNEPKTFSVPLLPHTPAVSIIINVALLVQLPQVAWIRYGIWLVLGLIIYLLYGVHHSYENKPLAEESHSLVSYSALESNDELCNEP</sequence>
<dbReference type="Gene3D" id="1.20.1740.10">
    <property type="entry name" value="Amino acid/polyamine transporter I"/>
    <property type="match status" value="2"/>
</dbReference>
<feature type="transmembrane region" description="Helical" evidence="6">
    <location>
        <begin position="190"/>
        <end position="208"/>
    </location>
</feature>
<evidence type="ECO:0000256" key="4">
    <source>
        <dbReference type="ARBA" id="ARBA00022989"/>
    </source>
</evidence>
<feature type="transmembrane region" description="Helical" evidence="6">
    <location>
        <begin position="487"/>
        <end position="507"/>
    </location>
</feature>